<gene>
    <name evidence="1" type="ORF">AMORRO_LOCUS871</name>
</gene>
<comment type="caution">
    <text evidence="1">The sequence shown here is derived from an EMBL/GenBank/DDBJ whole genome shotgun (WGS) entry which is preliminary data.</text>
</comment>
<proteinExistence type="predicted"/>
<evidence type="ECO:0000313" key="2">
    <source>
        <dbReference type="Proteomes" id="UP000789342"/>
    </source>
</evidence>
<sequence length="99" mass="11407">MLLVTILPISNALPIHSHTEPSRLHKRGVAKFDTSIFERVNRERRSLSASGSDFALYMATYNFQNDKDHVKRNSADSLLHKALKRDVDLDEIDWDDNQI</sequence>
<dbReference type="Proteomes" id="UP000789342">
    <property type="component" value="Unassembled WGS sequence"/>
</dbReference>
<dbReference type="AlphaFoldDB" id="A0A9N8VEM0"/>
<name>A0A9N8VEM0_9GLOM</name>
<organism evidence="1 2">
    <name type="scientific">Acaulospora morrowiae</name>
    <dbReference type="NCBI Taxonomy" id="94023"/>
    <lineage>
        <taxon>Eukaryota</taxon>
        <taxon>Fungi</taxon>
        <taxon>Fungi incertae sedis</taxon>
        <taxon>Mucoromycota</taxon>
        <taxon>Glomeromycotina</taxon>
        <taxon>Glomeromycetes</taxon>
        <taxon>Diversisporales</taxon>
        <taxon>Acaulosporaceae</taxon>
        <taxon>Acaulospora</taxon>
    </lineage>
</organism>
<reference evidence="1" key="1">
    <citation type="submission" date="2021-06" db="EMBL/GenBank/DDBJ databases">
        <authorList>
            <person name="Kallberg Y."/>
            <person name="Tangrot J."/>
            <person name="Rosling A."/>
        </authorList>
    </citation>
    <scope>NUCLEOTIDE SEQUENCE</scope>
    <source>
        <strain evidence="1">CL551</strain>
    </source>
</reference>
<protein>
    <submittedName>
        <fullName evidence="1">12516_t:CDS:1</fullName>
    </submittedName>
</protein>
<dbReference type="EMBL" id="CAJVPV010000305">
    <property type="protein sequence ID" value="CAG8450469.1"/>
    <property type="molecule type" value="Genomic_DNA"/>
</dbReference>
<dbReference type="OrthoDB" id="10444449at2759"/>
<accession>A0A9N8VEM0</accession>
<evidence type="ECO:0000313" key="1">
    <source>
        <dbReference type="EMBL" id="CAG8450469.1"/>
    </source>
</evidence>
<keyword evidence="2" id="KW-1185">Reference proteome</keyword>